<dbReference type="EMBL" id="CP013236">
    <property type="protein sequence ID" value="AMP12840.1"/>
    <property type="molecule type" value="Genomic_DNA"/>
</dbReference>
<dbReference type="Proteomes" id="UP000074914">
    <property type="component" value="Chromosome"/>
</dbReference>
<gene>
    <name evidence="1" type="ORF">CPter291_0554</name>
</gene>
<accession>A0ABM5Z1A7</accession>
<protein>
    <submittedName>
        <fullName evidence="1">Uncharacterized protein</fullName>
    </submittedName>
</protein>
<reference evidence="1 2" key="1">
    <citation type="submission" date="2015-11" db="EMBL/GenBank/DDBJ databases">
        <title>Exploring the genomic traits of fungus-feeding bacterial genus Collimonas.</title>
        <authorList>
            <person name="Song C."/>
            <person name="Schmidt R."/>
            <person name="de Jager V."/>
            <person name="Krzyzanowska D."/>
            <person name="Jongedijk E."/>
            <person name="Cankar K."/>
            <person name="Beekwilder J."/>
            <person name="van Veen A."/>
            <person name="de Boer W."/>
            <person name="van Veen J.A."/>
            <person name="Garbeva P."/>
        </authorList>
    </citation>
    <scope>NUCLEOTIDE SEQUENCE [LARGE SCALE GENOMIC DNA]</scope>
    <source>
        <strain evidence="1 2">Ter291</strain>
    </source>
</reference>
<keyword evidence="2" id="KW-1185">Reference proteome</keyword>
<name>A0ABM5Z1A7_9BURK</name>
<proteinExistence type="predicted"/>
<sequence length="43" mass="5084">MIRSRPQFLASAVSKFQKNAGFCKTYDFMHFKKKQLRVLSMTI</sequence>
<organism evidence="1 2">
    <name type="scientific">Collimonas pratensis</name>
    <dbReference type="NCBI Taxonomy" id="279113"/>
    <lineage>
        <taxon>Bacteria</taxon>
        <taxon>Pseudomonadati</taxon>
        <taxon>Pseudomonadota</taxon>
        <taxon>Betaproteobacteria</taxon>
        <taxon>Burkholderiales</taxon>
        <taxon>Oxalobacteraceae</taxon>
        <taxon>Collimonas</taxon>
    </lineage>
</organism>
<evidence type="ECO:0000313" key="2">
    <source>
        <dbReference type="Proteomes" id="UP000074914"/>
    </source>
</evidence>
<evidence type="ECO:0000313" key="1">
    <source>
        <dbReference type="EMBL" id="AMP12840.1"/>
    </source>
</evidence>